<gene>
    <name evidence="2" type="ORF">KC19_6G030700</name>
</gene>
<keyword evidence="3" id="KW-1185">Reference proteome</keyword>
<proteinExistence type="predicted"/>
<feature type="transmembrane region" description="Helical" evidence="1">
    <location>
        <begin position="38"/>
        <end position="56"/>
    </location>
</feature>
<keyword evidence="1" id="KW-1133">Transmembrane helix</keyword>
<dbReference type="AlphaFoldDB" id="A0A8T0H9Q4"/>
<reference evidence="2 3" key="1">
    <citation type="submission" date="2020-06" db="EMBL/GenBank/DDBJ databases">
        <title>WGS assembly of Ceratodon purpureus strain R40.</title>
        <authorList>
            <person name="Carey S.B."/>
            <person name="Jenkins J."/>
            <person name="Shu S."/>
            <person name="Lovell J.T."/>
            <person name="Sreedasyam A."/>
            <person name="Maumus F."/>
            <person name="Tiley G.P."/>
            <person name="Fernandez-Pozo N."/>
            <person name="Barry K."/>
            <person name="Chen C."/>
            <person name="Wang M."/>
            <person name="Lipzen A."/>
            <person name="Daum C."/>
            <person name="Saski C.A."/>
            <person name="Payton A.C."/>
            <person name="Mcbreen J.C."/>
            <person name="Conrad R.E."/>
            <person name="Kollar L.M."/>
            <person name="Olsson S."/>
            <person name="Huttunen S."/>
            <person name="Landis J.B."/>
            <person name="Wickett N.J."/>
            <person name="Johnson M.G."/>
            <person name="Rensing S.A."/>
            <person name="Grimwood J."/>
            <person name="Schmutz J."/>
            <person name="Mcdaniel S.F."/>
        </authorList>
    </citation>
    <scope>NUCLEOTIDE SEQUENCE [LARGE SCALE GENOMIC DNA]</scope>
    <source>
        <strain evidence="2 3">R40</strain>
    </source>
</reference>
<organism evidence="2 3">
    <name type="scientific">Ceratodon purpureus</name>
    <name type="common">Fire moss</name>
    <name type="synonym">Dicranum purpureum</name>
    <dbReference type="NCBI Taxonomy" id="3225"/>
    <lineage>
        <taxon>Eukaryota</taxon>
        <taxon>Viridiplantae</taxon>
        <taxon>Streptophyta</taxon>
        <taxon>Embryophyta</taxon>
        <taxon>Bryophyta</taxon>
        <taxon>Bryophytina</taxon>
        <taxon>Bryopsida</taxon>
        <taxon>Dicranidae</taxon>
        <taxon>Pseudoditrichales</taxon>
        <taxon>Ditrichaceae</taxon>
        <taxon>Ceratodon</taxon>
    </lineage>
</organism>
<keyword evidence="1" id="KW-0812">Transmembrane</keyword>
<comment type="caution">
    <text evidence="2">The sequence shown here is derived from an EMBL/GenBank/DDBJ whole genome shotgun (WGS) entry which is preliminary data.</text>
</comment>
<sequence length="100" mass="11449">MKVLVSFVKDYAFQIAASLRSLERLYFAVFLRVYENPLIVYGLLFNFMFSMAPTVFDDPSSPFLGYLDMAMAIPVAFVRNDLCTLGKVLLPLLTVQRMCY</sequence>
<dbReference type="EMBL" id="CM026427">
    <property type="protein sequence ID" value="KAG0568581.1"/>
    <property type="molecule type" value="Genomic_DNA"/>
</dbReference>
<accession>A0A8T0H9Q4</accession>
<keyword evidence="1" id="KW-0472">Membrane</keyword>
<evidence type="ECO:0000313" key="2">
    <source>
        <dbReference type="EMBL" id="KAG0568581.1"/>
    </source>
</evidence>
<name>A0A8T0H9Q4_CERPU</name>
<evidence type="ECO:0000256" key="1">
    <source>
        <dbReference type="SAM" id="Phobius"/>
    </source>
</evidence>
<dbReference type="Proteomes" id="UP000822688">
    <property type="component" value="Chromosome 6"/>
</dbReference>
<protein>
    <submittedName>
        <fullName evidence="2">Uncharacterized protein</fullName>
    </submittedName>
</protein>
<evidence type="ECO:0000313" key="3">
    <source>
        <dbReference type="Proteomes" id="UP000822688"/>
    </source>
</evidence>